<dbReference type="PANTHER" id="PTHR11552:SF115">
    <property type="entry name" value="DEHYDROGENASE XPTC-RELATED"/>
    <property type="match status" value="1"/>
</dbReference>
<evidence type="ECO:0000259" key="5">
    <source>
        <dbReference type="Pfam" id="PF00732"/>
    </source>
</evidence>
<keyword evidence="3" id="KW-0285">Flavoprotein</keyword>
<feature type="domain" description="Glucose-methanol-choline oxidoreductase N-terminal" evidence="5">
    <location>
        <begin position="44"/>
        <end position="350"/>
    </location>
</feature>
<organism evidence="7 8">
    <name type="scientific">Colletotrichum zoysiae</name>
    <dbReference type="NCBI Taxonomy" id="1216348"/>
    <lineage>
        <taxon>Eukaryota</taxon>
        <taxon>Fungi</taxon>
        <taxon>Dikarya</taxon>
        <taxon>Ascomycota</taxon>
        <taxon>Pezizomycotina</taxon>
        <taxon>Sordariomycetes</taxon>
        <taxon>Hypocreomycetidae</taxon>
        <taxon>Glomerellales</taxon>
        <taxon>Glomerellaceae</taxon>
        <taxon>Colletotrichum</taxon>
        <taxon>Colletotrichum graminicola species complex</taxon>
    </lineage>
</organism>
<feature type="binding site" evidence="3">
    <location>
        <position position="121"/>
    </location>
    <ligand>
        <name>FAD</name>
        <dbReference type="ChEBI" id="CHEBI:57692"/>
    </ligand>
</feature>
<evidence type="ECO:0000259" key="6">
    <source>
        <dbReference type="Pfam" id="PF05199"/>
    </source>
</evidence>
<reference evidence="7" key="1">
    <citation type="submission" date="2021-06" db="EMBL/GenBank/DDBJ databases">
        <title>Comparative genomics, transcriptomics and evolutionary studies reveal genomic signatures of adaptation to plant cell wall in hemibiotrophic fungi.</title>
        <authorList>
            <consortium name="DOE Joint Genome Institute"/>
            <person name="Baroncelli R."/>
            <person name="Diaz J.F."/>
            <person name="Benocci T."/>
            <person name="Peng M."/>
            <person name="Battaglia E."/>
            <person name="Haridas S."/>
            <person name="Andreopoulos W."/>
            <person name="Labutti K."/>
            <person name="Pangilinan J."/>
            <person name="Floch G.L."/>
            <person name="Makela M.R."/>
            <person name="Henrissat B."/>
            <person name="Grigoriev I.V."/>
            <person name="Crouch J.A."/>
            <person name="De Vries R.P."/>
            <person name="Sukno S.A."/>
            <person name="Thon M.R."/>
        </authorList>
    </citation>
    <scope>NUCLEOTIDE SEQUENCE</scope>
    <source>
        <strain evidence="7">MAFF235873</strain>
    </source>
</reference>
<comment type="similarity">
    <text evidence="1">Belongs to the GMC oxidoreductase family.</text>
</comment>
<feature type="domain" description="Glucose-methanol-choline oxidoreductase C-terminal" evidence="6">
    <location>
        <begin position="478"/>
        <end position="613"/>
    </location>
</feature>
<feature type="signal peptide" evidence="4">
    <location>
        <begin position="1"/>
        <end position="25"/>
    </location>
</feature>
<dbReference type="GO" id="GO:0044550">
    <property type="term" value="P:secondary metabolite biosynthetic process"/>
    <property type="evidence" value="ECO:0007669"/>
    <property type="project" value="TreeGrafter"/>
</dbReference>
<dbReference type="Gene3D" id="3.50.50.60">
    <property type="entry name" value="FAD/NAD(P)-binding domain"/>
    <property type="match status" value="1"/>
</dbReference>
<comment type="caution">
    <text evidence="7">The sequence shown here is derived from an EMBL/GenBank/DDBJ whole genome shotgun (WGS) entry which is preliminary data.</text>
</comment>
<dbReference type="PANTHER" id="PTHR11552">
    <property type="entry name" value="GLUCOSE-METHANOL-CHOLINE GMC OXIDOREDUCTASE"/>
    <property type="match status" value="1"/>
</dbReference>
<feature type="chain" id="PRO_5042233381" evidence="4">
    <location>
        <begin position="26"/>
        <end position="623"/>
    </location>
</feature>
<evidence type="ECO:0000313" key="7">
    <source>
        <dbReference type="EMBL" id="KAK2035178.1"/>
    </source>
</evidence>
<dbReference type="GO" id="GO:0050660">
    <property type="term" value="F:flavin adenine dinucleotide binding"/>
    <property type="evidence" value="ECO:0007669"/>
    <property type="project" value="InterPro"/>
</dbReference>
<evidence type="ECO:0000256" key="3">
    <source>
        <dbReference type="PIRSR" id="PIRSR000137-2"/>
    </source>
</evidence>
<evidence type="ECO:0000313" key="8">
    <source>
        <dbReference type="Proteomes" id="UP001232148"/>
    </source>
</evidence>
<dbReference type="PIRSF" id="PIRSF000137">
    <property type="entry name" value="Alcohol_oxidase"/>
    <property type="match status" value="1"/>
</dbReference>
<dbReference type="AlphaFoldDB" id="A0AAD9HUB9"/>
<proteinExistence type="inferred from homology"/>
<sequence>MDVIPGLKAAVLLALISSQYRLSVAAPATARFAARSAADLQSSYDYIIVGGGLSGLVVANRLTEDPETTVLVVEYGDFDDSWDVAIPYYSANTHPNDTIRFASIPQPGLNNRTSSVATGTVVGGGSTVNGMAFDRGSKADYDAWEELGNPGWNWESMFHYFKKSTTFTLPAPEYVQKYNYSYDESTYRDGPVQVSFPSWQWPDKDIQREVWIKDLGVPVLDDHGAGGNNVGLALLPQNHDPKNVTRSTSRTAYYDPVAETRQNLNLLVKHYASKIEFEDKRAVGVNIISRDTNATTLIKADKEVVLAAGGVQTPRVLLQSGIGPASLLESLEIDVIADLPGVGANYQDHPWMVFAYTFGNPPELSDQAMNDPAFFNASEAEYFANRTGPFTHARGNNIVFMSLQDITPEYESLTAAAEAQDAKEFLPGVYSEHSELLDGFLAQRKSLAKLYRNPEAGVLEIPFGGFSTGAISFQKSLSRGTVTINTTDTDPAVPPVIDFGVLQNPIDLNVAILSVKAFRKFWNSPTLSVREVAEVVPGANVTSDEAIAEAIRDSVYASFAHPSGTASMQPLEHGGVVDPELRVYGIEGLRVVDSSIIPLIPACHLQSTVYAIAEKAADILKGF</sequence>
<dbReference type="Gene3D" id="3.30.560.10">
    <property type="entry name" value="Glucose Oxidase, domain 3"/>
    <property type="match status" value="1"/>
</dbReference>
<keyword evidence="8" id="KW-1185">Reference proteome</keyword>
<dbReference type="Pfam" id="PF00732">
    <property type="entry name" value="GMC_oxred_N"/>
    <property type="match status" value="1"/>
</dbReference>
<evidence type="ECO:0000256" key="4">
    <source>
        <dbReference type="SAM" id="SignalP"/>
    </source>
</evidence>
<dbReference type="GO" id="GO:0016614">
    <property type="term" value="F:oxidoreductase activity, acting on CH-OH group of donors"/>
    <property type="evidence" value="ECO:0007669"/>
    <property type="project" value="InterPro"/>
</dbReference>
<dbReference type="InterPro" id="IPR036188">
    <property type="entry name" value="FAD/NAD-bd_sf"/>
</dbReference>
<evidence type="ECO:0000256" key="2">
    <source>
        <dbReference type="PIRSR" id="PIRSR000137-1"/>
    </source>
</evidence>
<dbReference type="Pfam" id="PF05199">
    <property type="entry name" value="GMC_oxred_C"/>
    <property type="match status" value="1"/>
</dbReference>
<dbReference type="SUPFAM" id="SSF54373">
    <property type="entry name" value="FAD-linked reductases, C-terminal domain"/>
    <property type="match status" value="1"/>
</dbReference>
<feature type="active site" description="Proton acceptor" evidence="2">
    <location>
        <position position="604"/>
    </location>
</feature>
<dbReference type="SUPFAM" id="SSF51905">
    <property type="entry name" value="FAD/NAD(P)-binding domain"/>
    <property type="match status" value="1"/>
</dbReference>
<keyword evidence="4" id="KW-0732">Signal</keyword>
<feature type="active site" description="Proton donor" evidence="2">
    <location>
        <position position="561"/>
    </location>
</feature>
<dbReference type="EMBL" id="MU842810">
    <property type="protein sequence ID" value="KAK2035178.1"/>
    <property type="molecule type" value="Genomic_DNA"/>
</dbReference>
<protein>
    <submittedName>
        <fullName evidence="7">GMC oxidoreductase</fullName>
    </submittedName>
</protein>
<accession>A0AAD9HUB9</accession>
<dbReference type="InterPro" id="IPR000172">
    <property type="entry name" value="GMC_OxRdtase_N"/>
</dbReference>
<dbReference type="Proteomes" id="UP001232148">
    <property type="component" value="Unassembled WGS sequence"/>
</dbReference>
<dbReference type="InterPro" id="IPR007867">
    <property type="entry name" value="GMC_OxRtase_C"/>
</dbReference>
<evidence type="ECO:0000256" key="1">
    <source>
        <dbReference type="ARBA" id="ARBA00010790"/>
    </source>
</evidence>
<name>A0AAD9HUB9_9PEZI</name>
<comment type="cofactor">
    <cofactor evidence="3">
        <name>FAD</name>
        <dbReference type="ChEBI" id="CHEBI:57692"/>
    </cofactor>
</comment>
<dbReference type="InterPro" id="IPR012132">
    <property type="entry name" value="GMC_OxRdtase"/>
</dbReference>
<keyword evidence="3" id="KW-0274">FAD</keyword>
<gene>
    <name evidence="7" type="ORF">LX32DRAFT_550928</name>
</gene>